<dbReference type="GO" id="GO:0022625">
    <property type="term" value="C:cytosolic large ribosomal subunit"/>
    <property type="evidence" value="ECO:0007669"/>
    <property type="project" value="TreeGrafter"/>
</dbReference>
<dbReference type="PANTHER" id="PTHR33284:SF1">
    <property type="entry name" value="RIBOSOMAL PROTEIN L25_GLN-TRNA SYNTHETASE, ANTI-CODON-BINDING DOMAIN-CONTAINING PROTEIN"/>
    <property type="match status" value="1"/>
</dbReference>
<dbReference type="GO" id="GO:0006412">
    <property type="term" value="P:translation"/>
    <property type="evidence" value="ECO:0007669"/>
    <property type="project" value="InterPro"/>
</dbReference>
<dbReference type="GO" id="GO:0008097">
    <property type="term" value="F:5S rRNA binding"/>
    <property type="evidence" value="ECO:0007669"/>
    <property type="project" value="TreeGrafter"/>
</dbReference>
<dbReference type="Proteomes" id="UP001230268">
    <property type="component" value="Unassembled WGS sequence"/>
</dbReference>
<gene>
    <name evidence="1" type="ORF">BgAZ_208700</name>
</gene>
<reference evidence="1" key="1">
    <citation type="submission" date="2023-08" db="EMBL/GenBank/DDBJ databases">
        <title>Draft sequence of the Babesia gibsoni genome.</title>
        <authorList>
            <person name="Yamagishi J.Y."/>
            <person name="Xuan X.X."/>
        </authorList>
    </citation>
    <scope>NUCLEOTIDE SEQUENCE</scope>
    <source>
        <strain evidence="1">Azabu</strain>
    </source>
</reference>
<protein>
    <submittedName>
        <fullName evidence="1">Uncharacterized protein</fullName>
    </submittedName>
</protein>
<evidence type="ECO:0000313" key="1">
    <source>
        <dbReference type="EMBL" id="KAK1443994.1"/>
    </source>
</evidence>
<dbReference type="AlphaFoldDB" id="A0AAD8PEV5"/>
<dbReference type="SUPFAM" id="SSF50715">
    <property type="entry name" value="Ribosomal protein L25-like"/>
    <property type="match status" value="1"/>
</dbReference>
<dbReference type="InterPro" id="IPR020930">
    <property type="entry name" value="Ribosomal_uL5_bac-type"/>
</dbReference>
<name>A0AAD8PEV5_BABGI</name>
<evidence type="ECO:0000313" key="2">
    <source>
        <dbReference type="Proteomes" id="UP001230268"/>
    </source>
</evidence>
<accession>A0AAD8PEV5</accession>
<proteinExistence type="predicted"/>
<dbReference type="PANTHER" id="PTHR33284">
    <property type="entry name" value="RIBOSOMAL PROTEIN L25/GLN-TRNA SYNTHETASE, ANTI-CODON-BINDING DOMAIN-CONTAINING PROTEIN"/>
    <property type="match status" value="1"/>
</dbReference>
<sequence>MSYKNALKKQHWHLLKQELCEFFAAHSRSTEATLNVQHWPRFVQKEHLLASSLVPALITTHGATRKICIKNSEIYPYAFEEEEGHLSHLFSGRLYNLCLGDEVERCVVSQVQTDPVEKTLYFVKFNRHVEGQITEVDIPCSVVGLLASPAYLKGYHVQLMMPTIKCEVAGKTVPPPFQIDVSGLDYKEPFNSITLKDIANLLPEDESVMFHRSYDMEKQEVVCTYQTGTLPEQPLPPDYVDPNFLNKKGRRIHLSYKGFFPKQ</sequence>
<dbReference type="EMBL" id="JAVEPI010000002">
    <property type="protein sequence ID" value="KAK1443994.1"/>
    <property type="molecule type" value="Genomic_DNA"/>
</dbReference>
<dbReference type="InterPro" id="IPR011035">
    <property type="entry name" value="Ribosomal_bL25/Gln-tRNA_synth"/>
</dbReference>
<dbReference type="GO" id="GO:0003735">
    <property type="term" value="F:structural constituent of ribosome"/>
    <property type="evidence" value="ECO:0007669"/>
    <property type="project" value="InterPro"/>
</dbReference>
<keyword evidence="2" id="KW-1185">Reference proteome</keyword>
<comment type="caution">
    <text evidence="1">The sequence shown here is derived from an EMBL/GenBank/DDBJ whole genome shotgun (WGS) entry which is preliminary data.</text>
</comment>
<organism evidence="1 2">
    <name type="scientific">Babesia gibsoni</name>
    <dbReference type="NCBI Taxonomy" id="33632"/>
    <lineage>
        <taxon>Eukaryota</taxon>
        <taxon>Sar</taxon>
        <taxon>Alveolata</taxon>
        <taxon>Apicomplexa</taxon>
        <taxon>Aconoidasida</taxon>
        <taxon>Piroplasmida</taxon>
        <taxon>Babesiidae</taxon>
        <taxon>Babesia</taxon>
    </lineage>
</organism>